<evidence type="ECO:0000313" key="1">
    <source>
        <dbReference type="EMBL" id="PZV81564.1"/>
    </source>
</evidence>
<dbReference type="EMBL" id="QKTX01000010">
    <property type="protein sequence ID" value="PZV81564.1"/>
    <property type="molecule type" value="Genomic_DNA"/>
</dbReference>
<reference evidence="1 2" key="1">
    <citation type="submission" date="2018-06" db="EMBL/GenBank/DDBJ databases">
        <title>Genomic Encyclopedia of Archaeal and Bacterial Type Strains, Phase II (KMG-II): from individual species to whole genera.</title>
        <authorList>
            <person name="Goeker M."/>
        </authorList>
    </citation>
    <scope>NUCLEOTIDE SEQUENCE [LARGE SCALE GENOMIC DNA]</scope>
    <source>
        <strain evidence="1 2">T4</strain>
    </source>
</reference>
<protein>
    <recommendedName>
        <fullName evidence="3">Short chain amide porin</fullName>
    </recommendedName>
</protein>
<accession>A0A326RNU1</accession>
<dbReference type="OrthoDB" id="9771991at2"/>
<evidence type="ECO:0008006" key="3">
    <source>
        <dbReference type="Google" id="ProtNLM"/>
    </source>
</evidence>
<gene>
    <name evidence="1" type="ORF">CLV31_11096</name>
</gene>
<dbReference type="Proteomes" id="UP000248917">
    <property type="component" value="Unassembled WGS sequence"/>
</dbReference>
<comment type="caution">
    <text evidence="1">The sequence shown here is derived from an EMBL/GenBank/DDBJ whole genome shotgun (WGS) entry which is preliminary data.</text>
</comment>
<organism evidence="1 2">
    <name type="scientific">Algoriphagus aquaeductus</name>
    <dbReference type="NCBI Taxonomy" id="475299"/>
    <lineage>
        <taxon>Bacteria</taxon>
        <taxon>Pseudomonadati</taxon>
        <taxon>Bacteroidota</taxon>
        <taxon>Cytophagia</taxon>
        <taxon>Cytophagales</taxon>
        <taxon>Cyclobacteriaceae</taxon>
        <taxon>Algoriphagus</taxon>
    </lineage>
</organism>
<proteinExistence type="predicted"/>
<evidence type="ECO:0000313" key="2">
    <source>
        <dbReference type="Proteomes" id="UP000248917"/>
    </source>
</evidence>
<dbReference type="AlphaFoldDB" id="A0A326RNU1"/>
<sequence length="448" mass="49792">MKKVVLILLMAFLLFFAIILSVYGQGAKEVKLFLNESQTHWVKGTGLGQIWVRYTELNPGSTIYGTPKDQVFDVGLRRVRYQIMGQLTDQVFVYTQFGINSFGSLSGRKPGMFLHDVTAEYAVVKNKLSLGAGLHGWNGTVRYSSSSVGSILGLDLPYIEESTNDVTDQFVRKLGVFAKGQLGSLDYRVSASNPFPIQTALNPVPTLPENVTNIAYYSTSAPAINYQGYFFWQFRDKEANQIPYMTGTYLGKKNVLNIGAGFSTQDHAVEYREITESQVRQKASRQFGLDVFYDAPINREKGTALTAYAALIDYDFGPNYLRNAGAMNPANGVNGQGTFNGPGNNIPLIGTGQVYYTQVGYLMKKDLLGNLGTLQPYGQFTVSDYQRVETPITTYDIGVNWLQAGHRSKLSLDYQSRPMLARGQGERLVKNGADSRKGMLVMQYQFSF</sequence>
<keyword evidence="2" id="KW-1185">Reference proteome</keyword>
<name>A0A326RNU1_9BACT</name>
<dbReference type="RefSeq" id="WP_111393549.1">
    <property type="nucleotide sequence ID" value="NZ_QKTX01000010.1"/>
</dbReference>